<evidence type="ECO:0000256" key="6">
    <source>
        <dbReference type="ARBA" id="ARBA00022989"/>
    </source>
</evidence>
<reference evidence="11" key="2">
    <citation type="journal article" date="2016" name="Int. J. Syst. Evol. Microbiol.">
        <title>Complete genome sequence and cell structure of Limnochorda pilosa, a Gram-negative spore-former within the phylum Firmicutes.</title>
        <authorList>
            <person name="Watanabe M."/>
            <person name="Kojima H."/>
            <person name="Fukui M."/>
        </authorList>
    </citation>
    <scope>NUCLEOTIDE SEQUENCE [LARGE SCALE GENOMIC DNA]</scope>
    <source>
        <strain evidence="11">HC45</strain>
    </source>
</reference>
<dbReference type="PANTHER" id="PTHR35851:SF1">
    <property type="entry name" value="CELL DIVISION PROTEIN FTSQ"/>
    <property type="match status" value="1"/>
</dbReference>
<dbReference type="InterPro" id="IPR045335">
    <property type="entry name" value="FtsQ_C_sf"/>
</dbReference>
<evidence type="ECO:0000313" key="10">
    <source>
        <dbReference type="EMBL" id="BAS27703.1"/>
    </source>
</evidence>
<dbReference type="InterPro" id="IPR005548">
    <property type="entry name" value="Cell_div_FtsQ/DivIB_C"/>
</dbReference>
<dbReference type="Gene3D" id="3.10.20.310">
    <property type="entry name" value="membrane protein fhac"/>
    <property type="match status" value="1"/>
</dbReference>
<keyword evidence="11" id="KW-1185">Reference proteome</keyword>
<evidence type="ECO:0000256" key="5">
    <source>
        <dbReference type="ARBA" id="ARBA00022692"/>
    </source>
</evidence>
<dbReference type="Pfam" id="PF03799">
    <property type="entry name" value="FtsQ_DivIB_C"/>
    <property type="match status" value="1"/>
</dbReference>
<dbReference type="Proteomes" id="UP000065807">
    <property type="component" value="Chromosome"/>
</dbReference>
<evidence type="ECO:0000256" key="8">
    <source>
        <dbReference type="ARBA" id="ARBA00023306"/>
    </source>
</evidence>
<dbReference type="OrthoDB" id="1725168at2"/>
<dbReference type="PANTHER" id="PTHR35851">
    <property type="entry name" value="CELL DIVISION PROTEIN FTSQ"/>
    <property type="match status" value="1"/>
</dbReference>
<evidence type="ECO:0000313" key="11">
    <source>
        <dbReference type="Proteomes" id="UP000065807"/>
    </source>
</evidence>
<accession>A0A0K2SKS2</accession>
<evidence type="ECO:0000256" key="1">
    <source>
        <dbReference type="ARBA" id="ARBA00004370"/>
    </source>
</evidence>
<keyword evidence="2" id="KW-1003">Cell membrane</keyword>
<dbReference type="EMBL" id="AP014924">
    <property type="protein sequence ID" value="BAS27703.1"/>
    <property type="molecule type" value="Genomic_DNA"/>
</dbReference>
<dbReference type="PROSITE" id="PS51779">
    <property type="entry name" value="POTRA"/>
    <property type="match status" value="1"/>
</dbReference>
<name>A0A0K2SKS2_LIMPI</name>
<keyword evidence="7" id="KW-0472">Membrane</keyword>
<evidence type="ECO:0000256" key="3">
    <source>
        <dbReference type="ARBA" id="ARBA00022519"/>
    </source>
</evidence>
<keyword evidence="8" id="KW-0131">Cell cycle</keyword>
<evidence type="ECO:0000256" key="4">
    <source>
        <dbReference type="ARBA" id="ARBA00022618"/>
    </source>
</evidence>
<organism evidence="10 11">
    <name type="scientific">Limnochorda pilosa</name>
    <dbReference type="NCBI Taxonomy" id="1555112"/>
    <lineage>
        <taxon>Bacteria</taxon>
        <taxon>Bacillati</taxon>
        <taxon>Bacillota</taxon>
        <taxon>Limnochordia</taxon>
        <taxon>Limnochordales</taxon>
        <taxon>Limnochordaceae</taxon>
        <taxon>Limnochorda</taxon>
    </lineage>
</organism>
<keyword evidence="5" id="KW-0812">Transmembrane</keyword>
<evidence type="ECO:0000256" key="2">
    <source>
        <dbReference type="ARBA" id="ARBA00022475"/>
    </source>
</evidence>
<dbReference type="GO" id="GO:0016020">
    <property type="term" value="C:membrane"/>
    <property type="evidence" value="ECO:0007669"/>
    <property type="project" value="UniProtKB-SubCell"/>
</dbReference>
<dbReference type="STRING" id="1555112.LIP_1860"/>
<sequence>METTASRSTYLLVFLFFAAVLASYSLVESSLFTLTEVEVRGAETLDPERIRQMSGLVPGESLFTLDLGAVEERLREEPRVASVRARRRWPDGVILSVVERRPLALLSNEGTWLAVDPSAVLFPADPGWKGALPILTGVDAGTGAPGSALGEQGRRLLGLLSGPAAPISQRASELHLDEQGEVILYLRDPVRVQLGRLDLAPSRLPVLLAVLRDLDARGARPTEIDLRFDSPVIRSR</sequence>
<dbReference type="KEGG" id="lpil:LIP_1860"/>
<gene>
    <name evidence="10" type="ORF">LIP_1860</name>
</gene>
<reference evidence="11" key="1">
    <citation type="submission" date="2015-07" db="EMBL/GenBank/DDBJ databases">
        <title>Complete genome sequence and phylogenetic analysis of Limnochorda pilosa.</title>
        <authorList>
            <person name="Watanabe M."/>
            <person name="Kojima H."/>
            <person name="Fukui M."/>
        </authorList>
    </citation>
    <scope>NUCLEOTIDE SEQUENCE [LARGE SCALE GENOMIC DNA]</scope>
    <source>
        <strain evidence="11">HC45</strain>
    </source>
</reference>
<dbReference type="RefSeq" id="WP_068136932.1">
    <property type="nucleotide sequence ID" value="NZ_AP014924.1"/>
</dbReference>
<dbReference type="InterPro" id="IPR013685">
    <property type="entry name" value="POTRA_FtsQ_type"/>
</dbReference>
<protein>
    <recommendedName>
        <fullName evidence="9">POTRA domain-containing protein</fullName>
    </recommendedName>
</protein>
<dbReference type="GO" id="GO:0090529">
    <property type="term" value="P:cell septum assembly"/>
    <property type="evidence" value="ECO:0007669"/>
    <property type="project" value="InterPro"/>
</dbReference>
<dbReference type="Pfam" id="PF08478">
    <property type="entry name" value="POTRA_1"/>
    <property type="match status" value="1"/>
</dbReference>
<keyword evidence="6" id="KW-1133">Transmembrane helix</keyword>
<evidence type="ECO:0000259" key="9">
    <source>
        <dbReference type="PROSITE" id="PS51779"/>
    </source>
</evidence>
<keyword evidence="3" id="KW-0997">Cell inner membrane</keyword>
<dbReference type="InterPro" id="IPR034746">
    <property type="entry name" value="POTRA"/>
</dbReference>
<proteinExistence type="predicted"/>
<dbReference type="InterPro" id="IPR026579">
    <property type="entry name" value="FtsQ"/>
</dbReference>
<feature type="domain" description="POTRA" evidence="9">
    <location>
        <begin position="32"/>
        <end position="100"/>
    </location>
</feature>
<comment type="subcellular location">
    <subcellularLocation>
        <location evidence="1">Membrane</location>
    </subcellularLocation>
</comment>
<keyword evidence="4" id="KW-0132">Cell division</keyword>
<dbReference type="AlphaFoldDB" id="A0A0K2SKS2"/>
<dbReference type="Gene3D" id="3.40.50.11690">
    <property type="entry name" value="Cell division protein FtsQ/DivIB"/>
    <property type="match status" value="1"/>
</dbReference>
<evidence type="ECO:0000256" key="7">
    <source>
        <dbReference type="ARBA" id="ARBA00023136"/>
    </source>
</evidence>